<proteinExistence type="inferred from homology"/>
<keyword evidence="2" id="KW-1133">Transmembrane helix</keyword>
<evidence type="ECO:0000256" key="2">
    <source>
        <dbReference type="RuleBase" id="RU004914"/>
    </source>
</evidence>
<protein>
    <recommendedName>
        <fullName evidence="2">Protein DETOXIFICATION</fullName>
    </recommendedName>
    <alternativeName>
        <fullName evidence="2">Multidrug and toxic compound extrusion protein</fullName>
    </alternativeName>
</protein>
<feature type="transmembrane region" description="Helical" evidence="2">
    <location>
        <begin position="402"/>
        <end position="423"/>
    </location>
</feature>
<comment type="caution">
    <text evidence="2">Lacks conserved residue(s) required for the propagation of feature annotation.</text>
</comment>
<organism evidence="4 5">
    <name type="scientific">Senna tora</name>
    <dbReference type="NCBI Taxonomy" id="362788"/>
    <lineage>
        <taxon>Eukaryota</taxon>
        <taxon>Viridiplantae</taxon>
        <taxon>Streptophyta</taxon>
        <taxon>Embryophyta</taxon>
        <taxon>Tracheophyta</taxon>
        <taxon>Spermatophyta</taxon>
        <taxon>Magnoliopsida</taxon>
        <taxon>eudicotyledons</taxon>
        <taxon>Gunneridae</taxon>
        <taxon>Pentapetalae</taxon>
        <taxon>rosids</taxon>
        <taxon>fabids</taxon>
        <taxon>Fabales</taxon>
        <taxon>Fabaceae</taxon>
        <taxon>Caesalpinioideae</taxon>
        <taxon>Cassia clade</taxon>
        <taxon>Senna</taxon>
    </lineage>
</organism>
<keyword evidence="2" id="KW-0812">Transmembrane</keyword>
<comment type="similarity">
    <text evidence="1 2">Belongs to the multi antimicrobial extrusion (MATE) (TC 2.A.66.1) family.</text>
</comment>
<dbReference type="Pfam" id="PF01554">
    <property type="entry name" value="MatE"/>
    <property type="match status" value="1"/>
</dbReference>
<name>A0A834WID5_9FABA</name>
<gene>
    <name evidence="4" type="ORF">G2W53_027383</name>
</gene>
<reference evidence="4" key="1">
    <citation type="submission" date="2020-09" db="EMBL/GenBank/DDBJ databases">
        <title>Genome-Enabled Discovery of Anthraquinone Biosynthesis in Senna tora.</title>
        <authorList>
            <person name="Kang S.-H."/>
            <person name="Pandey R.P."/>
            <person name="Lee C.-M."/>
            <person name="Sim J.-S."/>
            <person name="Jeong J.-T."/>
            <person name="Choi B.-S."/>
            <person name="Jung M."/>
            <person name="Ginzburg D."/>
            <person name="Zhao K."/>
            <person name="Won S.Y."/>
            <person name="Oh T.-J."/>
            <person name="Yu Y."/>
            <person name="Kim N.-H."/>
            <person name="Lee O.R."/>
            <person name="Lee T.-H."/>
            <person name="Bashyal P."/>
            <person name="Kim T.-S."/>
            <person name="Lee W.-H."/>
            <person name="Kawkins C."/>
            <person name="Kim C.-K."/>
            <person name="Kim J.S."/>
            <person name="Ahn B.O."/>
            <person name="Rhee S.Y."/>
            <person name="Sohng J.K."/>
        </authorList>
    </citation>
    <scope>NUCLEOTIDE SEQUENCE</scope>
    <source>
        <tissue evidence="4">Leaf</tissue>
    </source>
</reference>
<feature type="transmembrane region" description="Helical" evidence="2">
    <location>
        <begin position="374"/>
        <end position="396"/>
    </location>
</feature>
<feature type="transmembrane region" description="Helical" evidence="2">
    <location>
        <begin position="92"/>
        <end position="112"/>
    </location>
</feature>
<evidence type="ECO:0000313" key="4">
    <source>
        <dbReference type="EMBL" id="KAF7821928.1"/>
    </source>
</evidence>
<dbReference type="PANTHER" id="PTHR11206">
    <property type="entry name" value="MULTIDRUG RESISTANCE PROTEIN"/>
    <property type="match status" value="1"/>
</dbReference>
<feature type="compositionally biased region" description="Acidic residues" evidence="3">
    <location>
        <begin position="470"/>
        <end position="480"/>
    </location>
</feature>
<dbReference type="EMBL" id="JAAIUW010000008">
    <property type="protein sequence ID" value="KAF7821928.1"/>
    <property type="molecule type" value="Genomic_DNA"/>
</dbReference>
<dbReference type="Proteomes" id="UP000634136">
    <property type="component" value="Unassembled WGS sequence"/>
</dbReference>
<evidence type="ECO:0000256" key="1">
    <source>
        <dbReference type="ARBA" id="ARBA00010199"/>
    </source>
</evidence>
<feature type="region of interest" description="Disordered" evidence="3">
    <location>
        <begin position="438"/>
        <end position="480"/>
    </location>
</feature>
<evidence type="ECO:0000313" key="5">
    <source>
        <dbReference type="Proteomes" id="UP000634136"/>
    </source>
</evidence>
<dbReference type="GO" id="GO:0015297">
    <property type="term" value="F:antiporter activity"/>
    <property type="evidence" value="ECO:0007669"/>
    <property type="project" value="InterPro"/>
</dbReference>
<dbReference type="OrthoDB" id="2126698at2759"/>
<feature type="transmembrane region" description="Helical" evidence="2">
    <location>
        <begin position="64"/>
        <end position="86"/>
    </location>
</feature>
<dbReference type="GO" id="GO:0016020">
    <property type="term" value="C:membrane"/>
    <property type="evidence" value="ECO:0007669"/>
    <property type="project" value="InterPro"/>
</dbReference>
<keyword evidence="2" id="KW-0472">Membrane</keyword>
<dbReference type="GO" id="GO:0042910">
    <property type="term" value="F:xenobiotic transmembrane transporter activity"/>
    <property type="evidence" value="ECO:0007669"/>
    <property type="project" value="InterPro"/>
</dbReference>
<keyword evidence="5" id="KW-1185">Reference proteome</keyword>
<dbReference type="InterPro" id="IPR002528">
    <property type="entry name" value="MATE_fam"/>
</dbReference>
<accession>A0A834WID5</accession>
<comment type="caution">
    <text evidence="4">The sequence shown here is derived from an EMBL/GenBank/DDBJ whole genome shotgun (WGS) entry which is preliminary data.</text>
</comment>
<evidence type="ECO:0000256" key="3">
    <source>
        <dbReference type="SAM" id="MobiDB-lite"/>
    </source>
</evidence>
<dbReference type="AlphaFoldDB" id="A0A834WID5"/>
<sequence>MCNLTSPHLPCKCNSNPDYHIAIKDQNTLVDPLIPKTTKNPILQTQKKTLVSNAFKEFISIAKIALPMILTGLLLYCRSMISMLYLGRLGELALAGGSLAVGFANITGYSILSGLAVGMEPICGQAFGAKRFTLLGRSHSHTSTIVPSLLHSRPPSAIPLTPITDLPSRPIHHSASHTLCHSLHPSPHTHQLLPRFAPQFGDQRRRSWWRFHKFQPRDLSDPLHRTLRHAQKDMGWFLHRVLHAVEVAPQPSDSKLRLGVPRMVVVRDHDFTMRVAPEPRSNRGFHGDLDPNHFFALYFPFLRKLQCLHKSRQQTGRAEALQGQALRHCGSVLQLRVGTLGSCFYGHGLCELGNCPQTTGCGVLRGTARPKVGANVNLGCFYLVGMPVAIWLGFFGGFDFQGLWLGLLAAQGSCAVTMLVVLSRTDWESEARRARKLTAPIGDGGGVVDVEKPNGDDERTRQRDSLQFVDDSDDDEEEES</sequence>
<feature type="compositionally biased region" description="Basic and acidic residues" evidence="3">
    <location>
        <begin position="449"/>
        <end position="464"/>
    </location>
</feature>